<protein>
    <submittedName>
        <fullName evidence="2">Uncharacterized protein</fullName>
    </submittedName>
</protein>
<dbReference type="AlphaFoldDB" id="A0A226EDT4"/>
<dbReference type="Proteomes" id="UP000198287">
    <property type="component" value="Unassembled WGS sequence"/>
</dbReference>
<dbReference type="EMBL" id="LNIX01000004">
    <property type="protein sequence ID" value="OXA55783.1"/>
    <property type="molecule type" value="Genomic_DNA"/>
</dbReference>
<evidence type="ECO:0000313" key="2">
    <source>
        <dbReference type="EMBL" id="OXA55783.1"/>
    </source>
</evidence>
<organism evidence="2 3">
    <name type="scientific">Folsomia candida</name>
    <name type="common">Springtail</name>
    <dbReference type="NCBI Taxonomy" id="158441"/>
    <lineage>
        <taxon>Eukaryota</taxon>
        <taxon>Metazoa</taxon>
        <taxon>Ecdysozoa</taxon>
        <taxon>Arthropoda</taxon>
        <taxon>Hexapoda</taxon>
        <taxon>Collembola</taxon>
        <taxon>Entomobryomorpha</taxon>
        <taxon>Isotomoidea</taxon>
        <taxon>Isotomidae</taxon>
        <taxon>Proisotominae</taxon>
        <taxon>Folsomia</taxon>
    </lineage>
</organism>
<sequence>MNFLGGEQRRRSKVCMKGQDLCGNQCYDYNSYSCLEGFNGQRKFLCDKDEVLCGEKCYDPYEFNCYGAGDDALLCPWNERKCGRKCYNPDHETCTSRGQILNGKNQNGIVGAIRPISTSFSSFPSSSDGIRTINRNTGSDDSFTSFDSFNNNNRDNSYAKLDNNNDDASFTCLRHNLLCGVKCYDPTKQTCFRESAGGSSSLTVLCSIGQKRCSNKCYDPYRETCSENHDHQIDSNNQYKFNSPSTNTNNNKYNSFAPSSSSSSLNNANECPRGYSLCDGLCYNPFEEDCLTNSNSNKRRNKPAVTSNSDGFVRVSNPRQEFTPSSSLGSGGSSSGGSTFGWPVVGCRSGQLKRGTSCYDPRREECLNWNKGQIQRCESGLEVCGKKCYDPFNQKCLDDGYNRKVVCQWNERACRGSCYDPFRDNCD</sequence>
<feature type="compositionally biased region" description="Polar residues" evidence="1">
    <location>
        <begin position="236"/>
        <end position="258"/>
    </location>
</feature>
<feature type="region of interest" description="Disordered" evidence="1">
    <location>
        <begin position="297"/>
        <end position="337"/>
    </location>
</feature>
<comment type="caution">
    <text evidence="2">The sequence shown here is derived from an EMBL/GenBank/DDBJ whole genome shotgun (WGS) entry which is preliminary data.</text>
</comment>
<evidence type="ECO:0000256" key="1">
    <source>
        <dbReference type="SAM" id="MobiDB-lite"/>
    </source>
</evidence>
<reference evidence="2 3" key="1">
    <citation type="submission" date="2015-12" db="EMBL/GenBank/DDBJ databases">
        <title>The genome of Folsomia candida.</title>
        <authorList>
            <person name="Faddeeva A."/>
            <person name="Derks M.F."/>
            <person name="Anvar Y."/>
            <person name="Smit S."/>
            <person name="Van Straalen N."/>
            <person name="Roelofs D."/>
        </authorList>
    </citation>
    <scope>NUCLEOTIDE SEQUENCE [LARGE SCALE GENOMIC DNA]</scope>
    <source>
        <strain evidence="2 3">VU population</strain>
        <tissue evidence="2">Whole body</tissue>
    </source>
</reference>
<name>A0A226EDT4_FOLCA</name>
<accession>A0A226EDT4</accession>
<keyword evidence="3" id="KW-1185">Reference proteome</keyword>
<proteinExistence type="predicted"/>
<dbReference type="OMA" id="TCFFGNR"/>
<evidence type="ECO:0000313" key="3">
    <source>
        <dbReference type="Proteomes" id="UP000198287"/>
    </source>
</evidence>
<gene>
    <name evidence="2" type="ORF">Fcan01_09429</name>
</gene>
<feature type="region of interest" description="Disordered" evidence="1">
    <location>
        <begin position="236"/>
        <end position="264"/>
    </location>
</feature>